<evidence type="ECO:0000313" key="2">
    <source>
        <dbReference type="EMBL" id="MDL2059913.1"/>
    </source>
</evidence>
<proteinExistence type="predicted"/>
<gene>
    <name evidence="2" type="ORF">MUN46_008220</name>
</gene>
<feature type="region of interest" description="Disordered" evidence="1">
    <location>
        <begin position="101"/>
        <end position="191"/>
    </location>
</feature>
<reference evidence="2" key="1">
    <citation type="submission" date="2023-03" db="EMBL/GenBank/DDBJ databases">
        <title>Mesosutterella sp. nov. isolated from porcine feces.</title>
        <authorList>
            <person name="Yu S."/>
        </authorList>
    </citation>
    <scope>NUCLEOTIDE SEQUENCE</scope>
    <source>
        <strain evidence="2">AGMB02718</strain>
    </source>
</reference>
<accession>A0ABT7IPU5</accession>
<dbReference type="EMBL" id="JAKZJU020000001">
    <property type="protein sequence ID" value="MDL2059913.1"/>
    <property type="molecule type" value="Genomic_DNA"/>
</dbReference>
<feature type="compositionally biased region" description="Low complexity" evidence="1">
    <location>
        <begin position="126"/>
        <end position="146"/>
    </location>
</feature>
<organism evidence="2 3">
    <name type="scientific">Mesosutterella faecium</name>
    <dbReference type="NCBI Taxonomy" id="2925194"/>
    <lineage>
        <taxon>Bacteria</taxon>
        <taxon>Pseudomonadati</taxon>
        <taxon>Pseudomonadota</taxon>
        <taxon>Betaproteobacteria</taxon>
        <taxon>Burkholderiales</taxon>
        <taxon>Sutterellaceae</taxon>
        <taxon>Mesosutterella</taxon>
    </lineage>
</organism>
<dbReference type="Proteomes" id="UP001165481">
    <property type="component" value="Unassembled WGS sequence"/>
</dbReference>
<comment type="caution">
    <text evidence="2">The sequence shown here is derived from an EMBL/GenBank/DDBJ whole genome shotgun (WGS) entry which is preliminary data.</text>
</comment>
<feature type="compositionally biased region" description="Low complexity" evidence="1">
    <location>
        <begin position="153"/>
        <end position="175"/>
    </location>
</feature>
<evidence type="ECO:0000256" key="1">
    <source>
        <dbReference type="SAM" id="MobiDB-lite"/>
    </source>
</evidence>
<protein>
    <submittedName>
        <fullName evidence="2">Uncharacterized protein</fullName>
    </submittedName>
</protein>
<sequence>MAKSRSSKIPETLQLWVETGMAVTRLFRLLKQGMDPEKSRQVLKVLESANRRIEAITGANPGQPEASVKFDGLKEVSAKQLRKLMEKTPVLKVKMEFAENLAEEGAKPEKKARAKAQAPKDKPAKAVKASAARAAAKTGAKAAAKTAPRRPGRPAAKSAAKPAAGAAAEKAAPAAPRRRGRPAGKSQGKAA</sequence>
<dbReference type="RefSeq" id="WP_243376366.1">
    <property type="nucleotide sequence ID" value="NZ_JAKZJU020000001.1"/>
</dbReference>
<name>A0ABT7IPU5_9BURK</name>
<keyword evidence="3" id="KW-1185">Reference proteome</keyword>
<evidence type="ECO:0000313" key="3">
    <source>
        <dbReference type="Proteomes" id="UP001165481"/>
    </source>
</evidence>